<name>A0A9P1CMJ9_9DINO</name>
<evidence type="ECO:0000313" key="2">
    <source>
        <dbReference type="EMBL" id="CAI3994165.1"/>
    </source>
</evidence>
<dbReference type="GO" id="GO:0016853">
    <property type="term" value="F:isomerase activity"/>
    <property type="evidence" value="ECO:0007669"/>
    <property type="project" value="UniProtKB-KW"/>
</dbReference>
<dbReference type="AlphaFoldDB" id="A0A9P1CMJ9"/>
<evidence type="ECO:0000313" key="4">
    <source>
        <dbReference type="Proteomes" id="UP001152797"/>
    </source>
</evidence>
<dbReference type="EMBL" id="CAMXCT030001914">
    <property type="protein sequence ID" value="CAL4781477.1"/>
    <property type="molecule type" value="Genomic_DNA"/>
</dbReference>
<comment type="caution">
    <text evidence="2">The sequence shown here is derived from an EMBL/GenBank/DDBJ whole genome shotgun (WGS) entry which is preliminary data.</text>
</comment>
<feature type="region of interest" description="Disordered" evidence="1">
    <location>
        <begin position="1"/>
        <end position="44"/>
    </location>
</feature>
<gene>
    <name evidence="2" type="ORF">C1SCF055_LOCUS20835</name>
</gene>
<reference evidence="3 4" key="2">
    <citation type="submission" date="2024-05" db="EMBL/GenBank/DDBJ databases">
        <authorList>
            <person name="Chen Y."/>
            <person name="Shah S."/>
            <person name="Dougan E. K."/>
            <person name="Thang M."/>
            <person name="Chan C."/>
        </authorList>
    </citation>
    <scope>NUCLEOTIDE SEQUENCE [LARGE SCALE GENOMIC DNA]</scope>
</reference>
<sequence>MPAAMKRPATRCQQDEQPVLKRPAAATVPADDKAADPMATLPENKEELEKVLADPNIKPLDKKLAKFKAAVKADEDASAMFAKMKRFFDPSEMSCLWGRFGTLINGSAGEQQDAWKSICNMDWRSGKVEAKGKILAMQVMNPTRWKEFLVQEEFEELLAKGKFEEVEDSDGDTCYYKKELSQTDALELSRKATTGKQKTSSSQVEVEALASAFRSEFQGKGTGSSTDRKPLQNKNKKEKKKAKEETEDEKAQKSLKACLSAMNRHQEKLMVAISKLEKDRAAAGIRQLCVNALQKVKKQQSNLQVLIADYNQKAAAKAIENVTKVSAECADALKKAKPFTG</sequence>
<proteinExistence type="predicted"/>
<dbReference type="Proteomes" id="UP001152797">
    <property type="component" value="Unassembled WGS sequence"/>
</dbReference>
<keyword evidence="4" id="KW-1185">Reference proteome</keyword>
<protein>
    <submittedName>
        <fullName evidence="3">Xylose isomerase-like TIM barrel domain-containing protein</fullName>
    </submittedName>
</protein>
<dbReference type="EMBL" id="CAMXCT020001914">
    <property type="protein sequence ID" value="CAL1147540.1"/>
    <property type="molecule type" value="Genomic_DNA"/>
</dbReference>
<keyword evidence="3" id="KW-0413">Isomerase</keyword>
<evidence type="ECO:0000256" key="1">
    <source>
        <dbReference type="SAM" id="MobiDB-lite"/>
    </source>
</evidence>
<reference evidence="2" key="1">
    <citation type="submission" date="2022-10" db="EMBL/GenBank/DDBJ databases">
        <authorList>
            <person name="Chen Y."/>
            <person name="Dougan E. K."/>
            <person name="Chan C."/>
            <person name="Rhodes N."/>
            <person name="Thang M."/>
        </authorList>
    </citation>
    <scope>NUCLEOTIDE SEQUENCE</scope>
</reference>
<organism evidence="2">
    <name type="scientific">Cladocopium goreaui</name>
    <dbReference type="NCBI Taxonomy" id="2562237"/>
    <lineage>
        <taxon>Eukaryota</taxon>
        <taxon>Sar</taxon>
        <taxon>Alveolata</taxon>
        <taxon>Dinophyceae</taxon>
        <taxon>Suessiales</taxon>
        <taxon>Symbiodiniaceae</taxon>
        <taxon>Cladocopium</taxon>
    </lineage>
</organism>
<feature type="region of interest" description="Disordered" evidence="1">
    <location>
        <begin position="217"/>
        <end position="253"/>
    </location>
</feature>
<dbReference type="EMBL" id="CAMXCT010001914">
    <property type="protein sequence ID" value="CAI3994165.1"/>
    <property type="molecule type" value="Genomic_DNA"/>
</dbReference>
<feature type="compositionally biased region" description="Basic and acidic residues" evidence="1">
    <location>
        <begin position="241"/>
        <end position="252"/>
    </location>
</feature>
<accession>A0A9P1CMJ9</accession>
<evidence type="ECO:0000313" key="3">
    <source>
        <dbReference type="EMBL" id="CAL4781477.1"/>
    </source>
</evidence>